<evidence type="ECO:0000313" key="2">
    <source>
        <dbReference type="Proteomes" id="UP001066276"/>
    </source>
</evidence>
<sequence>MQRGEPGRGCLSSECGRREPGRGCLSSECGRREPGRGCLSSECGRREPGRGCLSGECRRREPGRGCLRGDLWRRRHARKTWDLALLSLPGHRPLSFRWSPLHVDHVRVMQKNPSTIYAQQGIQALYRTTEETVVKEPTERHHSLGTPGLFPALRSIFRDAQGAPHQYTRFLNGPEKERTETYCPKARGCLLQECYGMETGDELRPGNRSGRKPRDTT</sequence>
<dbReference type="EMBL" id="JANPWB010000005">
    <property type="protein sequence ID" value="KAJ1183836.1"/>
    <property type="molecule type" value="Genomic_DNA"/>
</dbReference>
<protein>
    <submittedName>
        <fullName evidence="1">Uncharacterized protein</fullName>
    </submittedName>
</protein>
<comment type="caution">
    <text evidence="1">The sequence shown here is derived from an EMBL/GenBank/DDBJ whole genome shotgun (WGS) entry which is preliminary data.</text>
</comment>
<dbReference type="AlphaFoldDB" id="A0AAV7U617"/>
<reference evidence="1" key="1">
    <citation type="journal article" date="2022" name="bioRxiv">
        <title>Sequencing and chromosome-scale assembly of the giantPleurodeles waltlgenome.</title>
        <authorList>
            <person name="Brown T."/>
            <person name="Elewa A."/>
            <person name="Iarovenko S."/>
            <person name="Subramanian E."/>
            <person name="Araus A.J."/>
            <person name="Petzold A."/>
            <person name="Susuki M."/>
            <person name="Suzuki K.-i.T."/>
            <person name="Hayashi T."/>
            <person name="Toyoda A."/>
            <person name="Oliveira C."/>
            <person name="Osipova E."/>
            <person name="Leigh N.D."/>
            <person name="Simon A."/>
            <person name="Yun M.H."/>
        </authorList>
    </citation>
    <scope>NUCLEOTIDE SEQUENCE</scope>
    <source>
        <strain evidence="1">20211129_DDA</strain>
        <tissue evidence="1">Liver</tissue>
    </source>
</reference>
<proteinExistence type="predicted"/>
<name>A0AAV7U617_PLEWA</name>
<gene>
    <name evidence="1" type="ORF">NDU88_000650</name>
</gene>
<dbReference type="Proteomes" id="UP001066276">
    <property type="component" value="Chromosome 3_1"/>
</dbReference>
<accession>A0AAV7U617</accession>
<organism evidence="1 2">
    <name type="scientific">Pleurodeles waltl</name>
    <name type="common">Iberian ribbed newt</name>
    <dbReference type="NCBI Taxonomy" id="8319"/>
    <lineage>
        <taxon>Eukaryota</taxon>
        <taxon>Metazoa</taxon>
        <taxon>Chordata</taxon>
        <taxon>Craniata</taxon>
        <taxon>Vertebrata</taxon>
        <taxon>Euteleostomi</taxon>
        <taxon>Amphibia</taxon>
        <taxon>Batrachia</taxon>
        <taxon>Caudata</taxon>
        <taxon>Salamandroidea</taxon>
        <taxon>Salamandridae</taxon>
        <taxon>Pleurodelinae</taxon>
        <taxon>Pleurodeles</taxon>
    </lineage>
</organism>
<keyword evidence="2" id="KW-1185">Reference proteome</keyword>
<evidence type="ECO:0000313" key="1">
    <source>
        <dbReference type="EMBL" id="KAJ1183836.1"/>
    </source>
</evidence>